<protein>
    <submittedName>
        <fullName evidence="1">Uncharacterized protein</fullName>
    </submittedName>
</protein>
<reference evidence="1 2" key="1">
    <citation type="journal article" date="2020" name="Phytopathology">
        <title>Genome Sequence Resources of Colletotrichum truncatum, C. plurivorum, C. musicola, and C. sojae: Four Species Pathogenic to Soybean (Glycine max).</title>
        <authorList>
            <person name="Rogerio F."/>
            <person name="Boufleur T.R."/>
            <person name="Ciampi-Guillardi M."/>
            <person name="Sukno S.A."/>
            <person name="Thon M.R."/>
            <person name="Massola Junior N.S."/>
            <person name="Baroncelli R."/>
        </authorList>
    </citation>
    <scope>NUCLEOTIDE SEQUENCE [LARGE SCALE GENOMIC DNA]</scope>
    <source>
        <strain evidence="1 2">CMES1059</strain>
    </source>
</reference>
<evidence type="ECO:0000313" key="1">
    <source>
        <dbReference type="EMBL" id="KAL0939524.1"/>
    </source>
</evidence>
<name>A0ACC3Z5Z2_COLTU</name>
<accession>A0ACC3Z5Z2</accession>
<dbReference type="EMBL" id="VUJX02000003">
    <property type="protein sequence ID" value="KAL0939524.1"/>
    <property type="molecule type" value="Genomic_DNA"/>
</dbReference>
<gene>
    <name evidence="1" type="ORF">CTRU02_206134</name>
</gene>
<organism evidence="1 2">
    <name type="scientific">Colletotrichum truncatum</name>
    <name type="common">Anthracnose fungus</name>
    <name type="synonym">Colletotrichum capsici</name>
    <dbReference type="NCBI Taxonomy" id="5467"/>
    <lineage>
        <taxon>Eukaryota</taxon>
        <taxon>Fungi</taxon>
        <taxon>Dikarya</taxon>
        <taxon>Ascomycota</taxon>
        <taxon>Pezizomycotina</taxon>
        <taxon>Sordariomycetes</taxon>
        <taxon>Hypocreomycetidae</taxon>
        <taxon>Glomerellales</taxon>
        <taxon>Glomerellaceae</taxon>
        <taxon>Colletotrichum</taxon>
        <taxon>Colletotrichum truncatum species complex</taxon>
    </lineage>
</organism>
<sequence length="323" mass="36141">MAHLTNAGADPASLDSRLALLALTAEIDEWNHKNPRSTEFLNNSDQELLSNFFVAHLMPTAPSVWWNGDNAQRARTELLCEKYPQLKTRHWRNSGQKSIDVLRVWRKDALRLFPELIGNRYSDGADTDNESVVPFSTSPSNKRKQKRAMADLVAKKARKLPITPTKSMLGENSDEDDRLASTPAKPHQQPVPSIITPSPSSGSSSITMSNSDSEDEPFVPRRRRLHRQSSIEAPPDEPVVASSLPLLSISPTRTVVSIEPLELPEKKAAYMATFDEISGFVARYHADIVSLEHAESVHRIKKLEKKVKSLRKLSKKLNKKIQG</sequence>
<comment type="caution">
    <text evidence="1">The sequence shown here is derived from an EMBL/GenBank/DDBJ whole genome shotgun (WGS) entry which is preliminary data.</text>
</comment>
<proteinExistence type="predicted"/>
<keyword evidence="2" id="KW-1185">Reference proteome</keyword>
<evidence type="ECO:0000313" key="2">
    <source>
        <dbReference type="Proteomes" id="UP000805649"/>
    </source>
</evidence>
<dbReference type="Proteomes" id="UP000805649">
    <property type="component" value="Unassembled WGS sequence"/>
</dbReference>